<protein>
    <submittedName>
        <fullName evidence="1">Coproporphyrinogen III oxidase</fullName>
    </submittedName>
</protein>
<reference evidence="1 2" key="1">
    <citation type="submission" date="2024-09" db="EMBL/GenBank/DDBJ databases">
        <authorList>
            <person name="Sun Q."/>
            <person name="Mori K."/>
        </authorList>
    </citation>
    <scope>NUCLEOTIDE SEQUENCE [LARGE SCALE GENOMIC DNA]</scope>
    <source>
        <strain evidence="1 2">JCM 15389</strain>
    </source>
</reference>
<feature type="non-terminal residue" evidence="1">
    <location>
        <position position="190"/>
    </location>
</feature>
<proteinExistence type="predicted"/>
<sequence length="190" mass="20907">RRQAPEAGLRAARLLGGAGLARFGVDLVVGSPAETEEDLRRALEALLALPKPPGQVSCYLLTVEPRTALARDPVRWPEEEQLAARYELVDELLGDAGYRWVEISSWARPGGACEHNQATWAGGDYLGLGPSAASHLQGRRWWHERSLRRWLQAVETGRPALAGGEVLTPEQRRLERLALALRTPRGVPRA</sequence>
<dbReference type="InterPro" id="IPR034505">
    <property type="entry name" value="Coproporphyrinogen-III_oxidase"/>
</dbReference>
<dbReference type="InterPro" id="IPR058240">
    <property type="entry name" value="rSAM_sf"/>
</dbReference>
<evidence type="ECO:0000313" key="2">
    <source>
        <dbReference type="Proteomes" id="UP001589788"/>
    </source>
</evidence>
<accession>A0ABV6C675</accession>
<dbReference type="PANTHER" id="PTHR13932">
    <property type="entry name" value="COPROPORPHYRINIGEN III OXIDASE"/>
    <property type="match status" value="1"/>
</dbReference>
<feature type="non-terminal residue" evidence="1">
    <location>
        <position position="1"/>
    </location>
</feature>
<gene>
    <name evidence="1" type="ORF">ACFFRE_13760</name>
</gene>
<name>A0ABV6C675_9ACTN</name>
<dbReference type="SUPFAM" id="SSF102114">
    <property type="entry name" value="Radical SAM enzymes"/>
    <property type="match status" value="1"/>
</dbReference>
<dbReference type="EMBL" id="JBHLYQ010000327">
    <property type="protein sequence ID" value="MFC0083194.1"/>
    <property type="molecule type" value="Genomic_DNA"/>
</dbReference>
<dbReference type="Proteomes" id="UP001589788">
    <property type="component" value="Unassembled WGS sequence"/>
</dbReference>
<evidence type="ECO:0000313" key="1">
    <source>
        <dbReference type="EMBL" id="MFC0083194.1"/>
    </source>
</evidence>
<keyword evidence="2" id="KW-1185">Reference proteome</keyword>
<dbReference type="PANTHER" id="PTHR13932:SF5">
    <property type="entry name" value="RADICAL S-ADENOSYL METHIONINE DOMAIN-CONTAINING PROTEIN 1, MITOCHONDRIAL"/>
    <property type="match status" value="1"/>
</dbReference>
<organism evidence="1 2">
    <name type="scientific">Aciditerrimonas ferrireducens</name>
    <dbReference type="NCBI Taxonomy" id="667306"/>
    <lineage>
        <taxon>Bacteria</taxon>
        <taxon>Bacillati</taxon>
        <taxon>Actinomycetota</taxon>
        <taxon>Acidimicrobiia</taxon>
        <taxon>Acidimicrobiales</taxon>
        <taxon>Acidimicrobiaceae</taxon>
        <taxon>Aciditerrimonas</taxon>
    </lineage>
</organism>
<comment type="caution">
    <text evidence="1">The sequence shown here is derived from an EMBL/GenBank/DDBJ whole genome shotgun (WGS) entry which is preliminary data.</text>
</comment>